<feature type="domain" description="Probable double zinc ribbon" evidence="1">
    <location>
        <begin position="18"/>
        <end position="175"/>
    </location>
</feature>
<protein>
    <recommendedName>
        <fullName evidence="1">Probable double zinc ribbon domain-containing protein</fullName>
    </recommendedName>
</protein>
<evidence type="ECO:0000313" key="3">
    <source>
        <dbReference type="Proteomes" id="UP000481861"/>
    </source>
</evidence>
<name>A0A7C8IMR1_9PLEO</name>
<dbReference type="Proteomes" id="UP000481861">
    <property type="component" value="Unassembled WGS sequence"/>
</dbReference>
<organism evidence="2 3">
    <name type="scientific">Massariosphaeria phaeospora</name>
    <dbReference type="NCBI Taxonomy" id="100035"/>
    <lineage>
        <taxon>Eukaryota</taxon>
        <taxon>Fungi</taxon>
        <taxon>Dikarya</taxon>
        <taxon>Ascomycota</taxon>
        <taxon>Pezizomycotina</taxon>
        <taxon>Dothideomycetes</taxon>
        <taxon>Pleosporomycetidae</taxon>
        <taxon>Pleosporales</taxon>
        <taxon>Pleosporales incertae sedis</taxon>
        <taxon>Massariosphaeria</taxon>
    </lineage>
</organism>
<evidence type="ECO:0000313" key="2">
    <source>
        <dbReference type="EMBL" id="KAF2876227.1"/>
    </source>
</evidence>
<accession>A0A7C8IMR1</accession>
<proteinExistence type="predicted"/>
<dbReference type="Pfam" id="PF26652">
    <property type="entry name" value="Zn_ribbon_double"/>
    <property type="match status" value="1"/>
</dbReference>
<gene>
    <name evidence="2" type="ORF">BDV95DRAFT_590379</name>
</gene>
<evidence type="ECO:0000259" key="1">
    <source>
        <dbReference type="Pfam" id="PF26652"/>
    </source>
</evidence>
<dbReference type="InterPro" id="IPR058253">
    <property type="entry name" value="Zn_ribbon_double"/>
</dbReference>
<comment type="caution">
    <text evidence="2">The sequence shown here is derived from an EMBL/GenBank/DDBJ whole genome shotgun (WGS) entry which is preliminary data.</text>
</comment>
<keyword evidence="3" id="KW-1185">Reference proteome</keyword>
<sequence>MAANPNSSSISDSPAHDGKWSCCHCGTQHPLFTQQGAHPLGALSCSCPHKPCGECTLAGSVKQFLSISAEPALVQAPVPGDDIAFGAVCAACGLSWRVQEVGSKRVKKKASHQHLLARKMGSMRRTKSVAALRQTAALAPIPEIRVVQAEDVRVRFCGIRCSCGGVTDLNSLCFKMEGEGEGRLQGGKQWSTTAEFKAKGHGGPVLLLLGGKHPNPLASNPVV</sequence>
<dbReference type="EMBL" id="JAADJZ010000003">
    <property type="protein sequence ID" value="KAF2876227.1"/>
    <property type="molecule type" value="Genomic_DNA"/>
</dbReference>
<reference evidence="2 3" key="1">
    <citation type="submission" date="2020-01" db="EMBL/GenBank/DDBJ databases">
        <authorList>
            <consortium name="DOE Joint Genome Institute"/>
            <person name="Haridas S."/>
            <person name="Albert R."/>
            <person name="Binder M."/>
            <person name="Bloem J."/>
            <person name="Labutti K."/>
            <person name="Salamov A."/>
            <person name="Andreopoulos B."/>
            <person name="Baker S.E."/>
            <person name="Barry K."/>
            <person name="Bills G."/>
            <person name="Bluhm B.H."/>
            <person name="Cannon C."/>
            <person name="Castanera R."/>
            <person name="Culley D.E."/>
            <person name="Daum C."/>
            <person name="Ezra D."/>
            <person name="Gonzalez J.B."/>
            <person name="Henrissat B."/>
            <person name="Kuo A."/>
            <person name="Liang C."/>
            <person name="Lipzen A."/>
            <person name="Lutzoni F."/>
            <person name="Magnuson J."/>
            <person name="Mondo S."/>
            <person name="Nolan M."/>
            <person name="Ohm R."/>
            <person name="Pangilinan J."/>
            <person name="Park H.-J.H."/>
            <person name="Ramirez L."/>
            <person name="Alfaro M."/>
            <person name="Sun H."/>
            <person name="Tritt A."/>
            <person name="Yoshinaga Y."/>
            <person name="Zwiers L.-H.L."/>
            <person name="Turgeon B.G."/>
            <person name="Goodwin S.B."/>
            <person name="Spatafora J.W."/>
            <person name="Crous P.W."/>
            <person name="Grigoriev I.V."/>
        </authorList>
    </citation>
    <scope>NUCLEOTIDE SEQUENCE [LARGE SCALE GENOMIC DNA]</scope>
    <source>
        <strain evidence="2 3">CBS 611.86</strain>
    </source>
</reference>
<dbReference type="AlphaFoldDB" id="A0A7C8IMR1"/>
<dbReference type="OrthoDB" id="3799818at2759"/>